<proteinExistence type="predicted"/>
<name>A0AAV5W9X9_9BILA</name>
<accession>A0AAV5W9X9</accession>
<reference evidence="1" key="1">
    <citation type="submission" date="2023-10" db="EMBL/GenBank/DDBJ databases">
        <title>Genome assembly of Pristionchus species.</title>
        <authorList>
            <person name="Yoshida K."/>
            <person name="Sommer R.J."/>
        </authorList>
    </citation>
    <scope>NUCLEOTIDE SEQUENCE</scope>
    <source>
        <strain evidence="1">RS5133</strain>
    </source>
</reference>
<comment type="caution">
    <text evidence="1">The sequence shown here is derived from an EMBL/GenBank/DDBJ whole genome shotgun (WGS) entry which is preliminary data.</text>
</comment>
<feature type="non-terminal residue" evidence="1">
    <location>
        <position position="1"/>
    </location>
</feature>
<gene>
    <name evidence="1" type="ORF">PFISCL1PPCAC_19094</name>
</gene>
<dbReference type="Proteomes" id="UP001432322">
    <property type="component" value="Unassembled WGS sequence"/>
</dbReference>
<dbReference type="AlphaFoldDB" id="A0AAV5W9X9"/>
<protein>
    <submittedName>
        <fullName evidence="1">Uncharacterized protein</fullName>
    </submittedName>
</protein>
<evidence type="ECO:0000313" key="2">
    <source>
        <dbReference type="Proteomes" id="UP001432322"/>
    </source>
</evidence>
<feature type="non-terminal residue" evidence="1">
    <location>
        <position position="95"/>
    </location>
</feature>
<keyword evidence="2" id="KW-1185">Reference proteome</keyword>
<sequence length="95" mass="10911">SYTTECSMGNVYPRKRISVLNIADILKKHKDTFGSIHNIQNDVRGSRSDAVQIGNGHTSHRPLNDYRSFQRRRIYLLRQVCDTGSISIITVDNYQ</sequence>
<organism evidence="1 2">
    <name type="scientific">Pristionchus fissidentatus</name>
    <dbReference type="NCBI Taxonomy" id="1538716"/>
    <lineage>
        <taxon>Eukaryota</taxon>
        <taxon>Metazoa</taxon>
        <taxon>Ecdysozoa</taxon>
        <taxon>Nematoda</taxon>
        <taxon>Chromadorea</taxon>
        <taxon>Rhabditida</taxon>
        <taxon>Rhabditina</taxon>
        <taxon>Diplogasteromorpha</taxon>
        <taxon>Diplogasteroidea</taxon>
        <taxon>Neodiplogasteridae</taxon>
        <taxon>Pristionchus</taxon>
    </lineage>
</organism>
<dbReference type="EMBL" id="BTSY01000005">
    <property type="protein sequence ID" value="GMT27797.1"/>
    <property type="molecule type" value="Genomic_DNA"/>
</dbReference>
<evidence type="ECO:0000313" key="1">
    <source>
        <dbReference type="EMBL" id="GMT27797.1"/>
    </source>
</evidence>